<accession>A0A9W9WBA2</accession>
<dbReference type="OrthoDB" id="5366531at2759"/>
<evidence type="ECO:0000256" key="1">
    <source>
        <dbReference type="SAM" id="MobiDB-lite"/>
    </source>
</evidence>
<evidence type="ECO:0000313" key="2">
    <source>
        <dbReference type="EMBL" id="KAJ5414355.1"/>
    </source>
</evidence>
<reference evidence="2" key="2">
    <citation type="journal article" date="2023" name="IMA Fungus">
        <title>Comparative genomic study of the Penicillium genus elucidates a diverse pangenome and 15 lateral gene transfer events.</title>
        <authorList>
            <person name="Petersen C."/>
            <person name="Sorensen T."/>
            <person name="Nielsen M.R."/>
            <person name="Sondergaard T.E."/>
            <person name="Sorensen J.L."/>
            <person name="Fitzpatrick D.A."/>
            <person name="Frisvad J.C."/>
            <person name="Nielsen K.L."/>
        </authorList>
    </citation>
    <scope>NUCLEOTIDE SEQUENCE</scope>
    <source>
        <strain evidence="2">IBT 29677</strain>
    </source>
</reference>
<keyword evidence="3" id="KW-1185">Reference proteome</keyword>
<feature type="compositionally biased region" description="Basic and acidic residues" evidence="1">
    <location>
        <begin position="846"/>
        <end position="870"/>
    </location>
</feature>
<feature type="region of interest" description="Disordered" evidence="1">
    <location>
        <begin position="846"/>
        <end position="877"/>
    </location>
</feature>
<evidence type="ECO:0008006" key="4">
    <source>
        <dbReference type="Google" id="ProtNLM"/>
    </source>
</evidence>
<feature type="region of interest" description="Disordered" evidence="1">
    <location>
        <begin position="48"/>
        <end position="114"/>
    </location>
</feature>
<reference evidence="2" key="1">
    <citation type="submission" date="2022-12" db="EMBL/GenBank/DDBJ databases">
        <authorList>
            <person name="Petersen C."/>
        </authorList>
    </citation>
    <scope>NUCLEOTIDE SEQUENCE</scope>
    <source>
        <strain evidence="2">IBT 29677</strain>
    </source>
</reference>
<dbReference type="Proteomes" id="UP001147747">
    <property type="component" value="Unassembled WGS sequence"/>
</dbReference>
<proteinExistence type="predicted"/>
<dbReference type="AlphaFoldDB" id="A0A9W9WBA2"/>
<sequence length="877" mass="100946">MRPALLRLLRRPFAVSTLDTLAATSIGIEQLEIDYTRLRGQPQCLRHYSSINDARAPPAERKQWPRQRTPDKKPTGKRRPLSFPIHEIEIPTDTDAIAPPPPPPSDKPYSENERTLDTPAKALRLHPERLEFESNVGHTHDLGTRLVDQPEHSSDFELWEELLHHRQRKYGDQGTQEIWEGMTVRLQGVQLPVTGPRADFFWRCFVGLGLRREIYLTSVLEHAIDIYQRQGISWPHLYESVVGKLLDQGRTRQASALHRMLQRSGLAQPNDVARVLKQVFHPACLPISEDPATLIISQRQTIAFGQTALKAMCRCAPGHRIYGPVISHLMQNGYGEYALKMHEFLVRHDDHPQTAEEMLDLWEYVKKHGSEREFNAIRDYAEEREFEKFNTDTSMTDETASAGHKKEKGGKRYNDDIGAKLISTPPFNLEWVIGTLKMLGVSAIGPRTIREVTIRANSSKEILDRINLIRGSGITIEDSIFPRLVEKLAKQHRSILLSDLLHSDQHPDVLADVKIQESFLVSHYMAQDWRQYNLALAVLAEHFPSSSGLLDLHFRKHIAAGEYDAASKVVDEVAIHGQKLSEESVDFLAQKVLTSRQQTKGPSPGKPLSAKDEVMFVFRVLQRVVPAGSYVSAPFWVELLKRLGMDKDWDEFSEMCHWLVHEYSFIPHAEPSLFPSKLQPTGRDGRILSQIFSTRMQVAIVSWGFRPRIDENVVGNKKNYYKDPTTGQRYMLLVRGIVLLRDLRNAGVKIEVDWVRRATRHRLATLFSEYSPSARRVNRRLRLMCPFTLHEVVAEAKRAWGDEFLFRGHERSRSPRWLANPYRTRSSLRRSSNVVIPRREMGQLRERARRGDSRALRQMREWQDLRERFPPKPRRGP</sequence>
<dbReference type="EMBL" id="JAPZBU010000003">
    <property type="protein sequence ID" value="KAJ5414355.1"/>
    <property type="molecule type" value="Genomic_DNA"/>
</dbReference>
<evidence type="ECO:0000313" key="3">
    <source>
        <dbReference type="Proteomes" id="UP001147747"/>
    </source>
</evidence>
<gene>
    <name evidence="2" type="ORF">N7509_000982</name>
</gene>
<dbReference type="GeneID" id="81364599"/>
<protein>
    <recommendedName>
        <fullName evidence="4">Pentatricopeptide repeat domain-containing protein</fullName>
    </recommendedName>
</protein>
<organism evidence="2 3">
    <name type="scientific">Penicillium cosmopolitanum</name>
    <dbReference type="NCBI Taxonomy" id="1131564"/>
    <lineage>
        <taxon>Eukaryota</taxon>
        <taxon>Fungi</taxon>
        <taxon>Dikarya</taxon>
        <taxon>Ascomycota</taxon>
        <taxon>Pezizomycotina</taxon>
        <taxon>Eurotiomycetes</taxon>
        <taxon>Eurotiomycetidae</taxon>
        <taxon>Eurotiales</taxon>
        <taxon>Aspergillaceae</taxon>
        <taxon>Penicillium</taxon>
    </lineage>
</organism>
<feature type="compositionally biased region" description="Basic and acidic residues" evidence="1">
    <location>
        <begin position="58"/>
        <end position="74"/>
    </location>
</feature>
<dbReference type="RefSeq" id="XP_056494201.1">
    <property type="nucleotide sequence ID" value="XM_056625619.1"/>
</dbReference>
<comment type="caution">
    <text evidence="2">The sequence shown here is derived from an EMBL/GenBank/DDBJ whole genome shotgun (WGS) entry which is preliminary data.</text>
</comment>
<name>A0A9W9WBA2_9EURO</name>